<evidence type="ECO:0000256" key="1">
    <source>
        <dbReference type="ARBA" id="ARBA00004834"/>
    </source>
</evidence>
<reference evidence="6" key="1">
    <citation type="submission" date="2009-08" db="EMBL/GenBank/DDBJ databases">
        <title>The complete genome of Chitinophaga pinensis DSM 2588.</title>
        <authorList>
            <consortium name="US DOE Joint Genome Institute (JGI-PGF)"/>
            <person name="Lucas S."/>
            <person name="Copeland A."/>
            <person name="Lapidus A."/>
            <person name="Glavina del Rio T."/>
            <person name="Dalin E."/>
            <person name="Tice H."/>
            <person name="Bruce D."/>
            <person name="Goodwin L."/>
            <person name="Pitluck S."/>
            <person name="Kyrpides N."/>
            <person name="Mavromatis K."/>
            <person name="Ivanova N."/>
            <person name="Mikhailova N."/>
            <person name="Sims D."/>
            <person name="Meinche L."/>
            <person name="Brettin T."/>
            <person name="Detter J.C."/>
            <person name="Han C."/>
            <person name="Larimer F."/>
            <person name="Land M."/>
            <person name="Hauser L."/>
            <person name="Markowitz V."/>
            <person name="Cheng J.-F."/>
            <person name="Hugenholtz P."/>
            <person name="Woyke T."/>
            <person name="Wu D."/>
            <person name="Spring S."/>
            <person name="Klenk H.-P."/>
            <person name="Eisen J.A."/>
        </authorList>
    </citation>
    <scope>NUCLEOTIDE SEQUENCE [LARGE SCALE GENOMIC DNA]</scope>
    <source>
        <strain evidence="6">ATCC 43595 / DSM 2588 / LMG 13176 / NBRC 15968 / NCIMB 11800 / UQM 2034</strain>
    </source>
</reference>
<evidence type="ECO:0000256" key="2">
    <source>
        <dbReference type="ARBA" id="ARBA00009865"/>
    </source>
</evidence>
<protein>
    <submittedName>
        <fullName evidence="5">Glycoside hydrolase family 43</fullName>
    </submittedName>
</protein>
<dbReference type="InterPro" id="IPR023296">
    <property type="entry name" value="Glyco_hydro_beta-prop_sf"/>
</dbReference>
<dbReference type="Pfam" id="PF04616">
    <property type="entry name" value="Glyco_hydro_43"/>
    <property type="match status" value="1"/>
</dbReference>
<dbReference type="EMBL" id="CP001699">
    <property type="protein sequence ID" value="ACU62047.1"/>
    <property type="molecule type" value="Genomic_DNA"/>
</dbReference>
<organism evidence="5 6">
    <name type="scientific">Chitinophaga pinensis (strain ATCC 43595 / DSM 2588 / LMG 13176 / NBRC 15968 / NCIMB 11800 / UQM 2034)</name>
    <dbReference type="NCBI Taxonomy" id="485918"/>
    <lineage>
        <taxon>Bacteria</taxon>
        <taxon>Pseudomonadati</taxon>
        <taxon>Bacteroidota</taxon>
        <taxon>Chitinophagia</taxon>
        <taxon>Chitinophagales</taxon>
        <taxon>Chitinophagaceae</taxon>
        <taxon>Chitinophaga</taxon>
    </lineage>
</organism>
<evidence type="ECO:0000313" key="6">
    <source>
        <dbReference type="Proteomes" id="UP000002215"/>
    </source>
</evidence>
<evidence type="ECO:0000256" key="4">
    <source>
        <dbReference type="ARBA" id="ARBA00023295"/>
    </source>
</evidence>
<proteinExistence type="inferred from homology"/>
<reference evidence="5 6" key="2">
    <citation type="journal article" date="2010" name="Stand. Genomic Sci.">
        <title>Complete genome sequence of Chitinophaga pinensis type strain (UQM 2034).</title>
        <authorList>
            <person name="Glavina Del Rio T."/>
            <person name="Abt B."/>
            <person name="Spring S."/>
            <person name="Lapidus A."/>
            <person name="Nolan M."/>
            <person name="Tice H."/>
            <person name="Copeland A."/>
            <person name="Cheng J.F."/>
            <person name="Chen F."/>
            <person name="Bruce D."/>
            <person name="Goodwin L."/>
            <person name="Pitluck S."/>
            <person name="Ivanova N."/>
            <person name="Mavromatis K."/>
            <person name="Mikhailova N."/>
            <person name="Pati A."/>
            <person name="Chen A."/>
            <person name="Palaniappan K."/>
            <person name="Land M."/>
            <person name="Hauser L."/>
            <person name="Chang Y.J."/>
            <person name="Jeffries C.D."/>
            <person name="Chain P."/>
            <person name="Saunders E."/>
            <person name="Detter J.C."/>
            <person name="Brettin T."/>
            <person name="Rohde M."/>
            <person name="Goker M."/>
            <person name="Bristow J."/>
            <person name="Eisen J.A."/>
            <person name="Markowitz V."/>
            <person name="Hugenholtz P."/>
            <person name="Kyrpides N.C."/>
            <person name="Klenk H.P."/>
            <person name="Lucas S."/>
        </authorList>
    </citation>
    <scope>NUCLEOTIDE SEQUENCE [LARGE SCALE GENOMIC DNA]</scope>
    <source>
        <strain evidence="6">ATCC 43595 / DSM 2588 / LMG 13176 / NBRC 15968 / NCIMB 11800 / UQM 2034</strain>
    </source>
</reference>
<comment type="similarity">
    <text evidence="2">Belongs to the glycosyl hydrolase 43 family.</text>
</comment>
<name>A0A979GR42_CHIPD</name>
<evidence type="ECO:0000313" key="5">
    <source>
        <dbReference type="EMBL" id="ACU62047.1"/>
    </source>
</evidence>
<dbReference type="InterPro" id="IPR006710">
    <property type="entry name" value="Glyco_hydro_43"/>
</dbReference>
<dbReference type="PANTHER" id="PTHR43301">
    <property type="entry name" value="ARABINAN ENDO-1,5-ALPHA-L-ARABINOSIDASE"/>
    <property type="match status" value="1"/>
</dbReference>
<comment type="pathway">
    <text evidence="1">Glycan metabolism; L-arabinan degradation.</text>
</comment>
<gene>
    <name evidence="5" type="ordered locus">Cpin_4606</name>
</gene>
<dbReference type="KEGG" id="cpi:Cpin_4606"/>
<dbReference type="CDD" id="cd08983">
    <property type="entry name" value="GH43_Bt3655-like"/>
    <property type="match status" value="1"/>
</dbReference>
<dbReference type="PANTHER" id="PTHR43301:SF3">
    <property type="entry name" value="ARABINAN ENDO-1,5-ALPHA-L-ARABINOSIDASE A-RELATED"/>
    <property type="match status" value="1"/>
</dbReference>
<dbReference type="GO" id="GO:0004553">
    <property type="term" value="F:hydrolase activity, hydrolyzing O-glycosyl compounds"/>
    <property type="evidence" value="ECO:0007669"/>
    <property type="project" value="InterPro"/>
</dbReference>
<dbReference type="AlphaFoldDB" id="A0A979GR42"/>
<dbReference type="GO" id="GO:0005975">
    <property type="term" value="P:carbohydrate metabolic process"/>
    <property type="evidence" value="ECO:0007669"/>
    <property type="project" value="InterPro"/>
</dbReference>
<accession>A0A979GR42</accession>
<sequence>MFSEPNKPDKKMQFRYFMTAVAVLLLWTENLSAQHIPRMYFTDTSSGKPIAKDPKIVHFKEAYWMYYSIPGKAGAGWHIGIARSTNLKDWQKTGELNATEAYEKNGLCAPGALVRNDTIHLFYQTYGNGPKDAICHAYSTDGIHFQKNASNPVFHPSGDWNNGRAIDAEVTFYKGQYFLYFASRDPKGEIQLQGVATAPAGTDFSRESWKQASDASILKPELPWEGKCIEAASVMEKDGVLYMFYAGSYNNVPQQIGLAQSNDGVHWTRTSSVPFLANGKAGEWNHSESGHPDIFKAKDGEYYLFFQGNNTGDGQSWYLSNLELNWDKTLPVIAAQDATVQSSEGKAVPEDFKLEKGKDVWLLTYFRQRYPTRIEIDAKGNTIEVPLPNPMLLEKMHMALSNDGRHWTPLNDNKPVWDQHVRDPYVRRGPDGLWRILSTGGGSKDREKVGPGCLYLTSPDLIHWKVEGTLPLMKDVRNDAGAISARNIWAPEWFYDKKTKEYILIWSSSFEDAGWKNSRLWYCTTRDWKTFSPAKVFFEPPYSVIDGTLLEQQGKYYLFHKEEEFGAKTGERRAIRVAVASNVYGPYKIIDGALNNGQIVPVITEGPTAIKEPQKKGWLLLYDYCMTDRFGASYSPDLYHWTVEEDVRFPDAARHGCVSLIKPEEAKALIDAFGM</sequence>
<dbReference type="RefSeq" id="WP_012792215.1">
    <property type="nucleotide sequence ID" value="NC_013132.1"/>
</dbReference>
<dbReference type="SUPFAM" id="SSF75005">
    <property type="entry name" value="Arabinanase/levansucrase/invertase"/>
    <property type="match status" value="2"/>
</dbReference>
<dbReference type="InterPro" id="IPR050727">
    <property type="entry name" value="GH43_arabinanases"/>
</dbReference>
<dbReference type="Proteomes" id="UP000002215">
    <property type="component" value="Chromosome"/>
</dbReference>
<keyword evidence="3 5" id="KW-0378">Hydrolase</keyword>
<evidence type="ECO:0000256" key="3">
    <source>
        <dbReference type="ARBA" id="ARBA00022801"/>
    </source>
</evidence>
<dbReference type="Gene3D" id="2.115.10.20">
    <property type="entry name" value="Glycosyl hydrolase domain, family 43"/>
    <property type="match status" value="4"/>
</dbReference>
<keyword evidence="4" id="KW-0326">Glycosidase</keyword>